<keyword evidence="2" id="KW-0067">ATP-binding</keyword>
<sequence>MKQNNIPDILNSRNERVILELPNYSYCHSSQTQGENQSFFLGRQSLLDKLKNLLSTAVSKTGVYLVTGNRGVGKSRLVEEVIKKTSIQKRSITNYISFLFIALFFTLGLQYATNQNWHIPTCFWWVQVVTAISLFFVTGHKSYLRKKTRQYEIPNKLGGIGHTSAAMLKDFLMLPAKTNPFLKTRNISKLVLLLLLIQIFAAQTDFTHFQLFIIYLGAVSGYYYVRYAKQILIQEYRKSYNGKSKDWKYKNKETTLANAFKHLEWVTVIVVLISMAIVISTILKHDWIRSSLPCILFSCKICTNWIWILSLIGVIFICIFVFIIHTMVIYRTLQENSIFLQKSPKNPNELSYKEKVHSIFNKICFSIKITIQYSVPQLTSLLDKINHYIKNSNRVYLKINFGHDVLNERDMLRLIARSLTIEYKNFRKSWIHTLYWRTLALVVLLSATHLFYKNILPEIEKSDCYVTVSKIYNTDDAMMQYYSNDGAQVVNNIFLQKQNSNNDNINKLNIYFKYTLYKVDNTIDLICSYIANGPNYFWEKDTIEIKQYYSIKYDWWFIFLIFYILGCLLLRLKFFTTPYTIKRQLKQLNENITYSTEREISARIGDVPQHKPHFSIRKKQTRIIADAREIEKELQDILENIQKIPAFMARPEFVIVFDELDKVSPETQISVQESESKHKEVLFASDSTRERQAIILKLLSNMKYFLSTAKAKFIFIAGREMYDMYLADIADRNNYFGSIFNDVIFVPSFLTDVKNNKKQFDITTLVEEYVCRHLIPQDYPNLEYNLKEYNKYLDDKIYKDVEEEKQQQVNMKKQKIIATLQQFIIYLAHTSKGAPKKMVQIFESFIKSYENEQLNNRYLDVKQFRRTKLYLNFDYYDQYTIGMTSYLMTPVFNRLSDANIQEHSDKLLVSTLHFVDYMMKFHNQNFSWRSIDISPELIEVNRSPELKAIVNDIVTLFEQIHFHKPIISLYEFKFDALLTQEIFFLSKMDERFSAQFNFSLDESLVLKEYYKKLLKEKQTEYEKYKTYGEDYVSSIASLQIVLGDLHFLDDELDVAALYYKDGLYLLQKQLEKDQEKENLEIFYLFIRNQLKLAYLYEKRNQSDFAYLLYGELTKLVIKYRNFDLEKYGISIRKDGKDFIMVKHSESGKTEPYDKNIETPKYVRSDIPIYDERNKAKICPMKFKELTPITQQIMFKNMTFEGLQLLYLPLLAKLQILEKCSLVGILAKDIQLIEDEFEFLTRTINHSEVKILTADFYSKMGDILFYKNKVFSSPKEKPKKIGSKKIDISHYACLYYKKAFIALTVKTGEEEIEKVKFKEKTILQILQDSSFNKAEYIDSKLSTRYRSMMARVLSNLGDVYFQAKKGQCESCELYKKNCPFWIASDPEDSKKNKENEGFWYHWWEFIDSKKEDKTKEFIAHIYNNKNNNIFNNIFNNGKKLKLSNIELSLFFYSLSAKYYKKANQHKHYAFQVAKILNCLKYCLRYSIHKTKITKFLNCKDCQDCKKEIILKALTRKAIRSLYLAYDSLNMFDINKRKEDFDRFSESYNNRNTSLHYIQVDSEVSRIRTIVKELELELVKDNPDEKVKTVEKIYTQYITSPYHTNYSVSARIHRLRMKDRLNREAYEIMINETSNKKDNMYCQILGILTKEQSKETIFSNIVFSQDCKNKFFTVLEMLIADSIFCLDEILRLIKTAGDSYLFNHSFFASIYDRLAIWTSRYEALLIINDYYCSDKSDKDIENLPKKFEEAEKNFPKFENNGYLSEHTNAIRNVFKNMQINNHLQKFLGSDFKEQLSGHYYREQALAHYHQTIDTHNGGRSYLNILEQMYFIKGDYDDVTSHFNVALERFLVNNSNEFQKRMKDLKDKGKNSTAYDVDNYFEKP</sequence>
<evidence type="ECO:0000313" key="2">
    <source>
        <dbReference type="EMBL" id="MFC4674201.1"/>
    </source>
</evidence>
<keyword evidence="2" id="KW-0547">Nucleotide-binding</keyword>
<name>A0ABV9KW43_9BACT</name>
<reference evidence="3" key="1">
    <citation type="journal article" date="2019" name="Int. J. Syst. Evol. Microbiol.">
        <title>The Global Catalogue of Microorganisms (GCM) 10K type strain sequencing project: providing services to taxonomists for standard genome sequencing and annotation.</title>
        <authorList>
            <consortium name="The Broad Institute Genomics Platform"/>
            <consortium name="The Broad Institute Genome Sequencing Center for Infectious Disease"/>
            <person name="Wu L."/>
            <person name="Ma J."/>
        </authorList>
    </citation>
    <scope>NUCLEOTIDE SEQUENCE [LARGE SCALE GENOMIC DNA]</scope>
    <source>
        <strain evidence="3">CCUG 66188</strain>
    </source>
</reference>
<dbReference type="InterPro" id="IPR027417">
    <property type="entry name" value="P-loop_NTPase"/>
</dbReference>
<keyword evidence="1" id="KW-0472">Membrane</keyword>
<dbReference type="Gene3D" id="3.40.50.300">
    <property type="entry name" value="P-loop containing nucleotide triphosphate hydrolases"/>
    <property type="match status" value="1"/>
</dbReference>
<feature type="transmembrane region" description="Helical" evidence="1">
    <location>
        <begin position="209"/>
        <end position="225"/>
    </location>
</feature>
<keyword evidence="1" id="KW-0812">Transmembrane</keyword>
<feature type="transmembrane region" description="Helical" evidence="1">
    <location>
        <begin position="305"/>
        <end position="330"/>
    </location>
</feature>
<dbReference type="Proteomes" id="UP001596023">
    <property type="component" value="Unassembled WGS sequence"/>
</dbReference>
<evidence type="ECO:0000256" key="1">
    <source>
        <dbReference type="SAM" id="Phobius"/>
    </source>
</evidence>
<dbReference type="RefSeq" id="WP_379996260.1">
    <property type="nucleotide sequence ID" value="NZ_JBHSGN010000069.1"/>
</dbReference>
<evidence type="ECO:0000313" key="3">
    <source>
        <dbReference type="Proteomes" id="UP001596023"/>
    </source>
</evidence>
<feature type="transmembrane region" description="Helical" evidence="1">
    <location>
        <begin position="187"/>
        <end position="203"/>
    </location>
</feature>
<feature type="transmembrane region" description="Helical" evidence="1">
    <location>
        <begin position="117"/>
        <end position="137"/>
    </location>
</feature>
<accession>A0ABV9KW43</accession>
<dbReference type="EMBL" id="JBHSGN010000069">
    <property type="protein sequence ID" value="MFC4674201.1"/>
    <property type="molecule type" value="Genomic_DNA"/>
</dbReference>
<feature type="transmembrane region" description="Helical" evidence="1">
    <location>
        <begin position="92"/>
        <end position="111"/>
    </location>
</feature>
<proteinExistence type="predicted"/>
<protein>
    <submittedName>
        <fullName evidence="2">ATP-binding protein</fullName>
    </submittedName>
</protein>
<gene>
    <name evidence="2" type="ORF">ACFO6W_10875</name>
</gene>
<dbReference type="GO" id="GO:0005524">
    <property type="term" value="F:ATP binding"/>
    <property type="evidence" value="ECO:0007669"/>
    <property type="project" value="UniProtKB-KW"/>
</dbReference>
<keyword evidence="1" id="KW-1133">Transmembrane helix</keyword>
<organism evidence="2 3">
    <name type="scientific">Dysgonomonas termitidis</name>
    <dbReference type="NCBI Taxonomy" id="1516126"/>
    <lineage>
        <taxon>Bacteria</taxon>
        <taxon>Pseudomonadati</taxon>
        <taxon>Bacteroidota</taxon>
        <taxon>Bacteroidia</taxon>
        <taxon>Bacteroidales</taxon>
        <taxon>Dysgonomonadaceae</taxon>
        <taxon>Dysgonomonas</taxon>
    </lineage>
</organism>
<comment type="caution">
    <text evidence="2">The sequence shown here is derived from an EMBL/GenBank/DDBJ whole genome shotgun (WGS) entry which is preliminary data.</text>
</comment>
<feature type="transmembrane region" description="Helical" evidence="1">
    <location>
        <begin position="265"/>
        <end position="285"/>
    </location>
</feature>
<keyword evidence="3" id="KW-1185">Reference proteome</keyword>
<dbReference type="SUPFAM" id="SSF52540">
    <property type="entry name" value="P-loop containing nucleoside triphosphate hydrolases"/>
    <property type="match status" value="1"/>
</dbReference>
<feature type="transmembrane region" description="Helical" evidence="1">
    <location>
        <begin position="555"/>
        <end position="574"/>
    </location>
</feature>